<comment type="caution">
    <text evidence="2">The sequence shown here is derived from an EMBL/GenBank/DDBJ whole genome shotgun (WGS) entry which is preliminary data.</text>
</comment>
<evidence type="ECO:0000313" key="2">
    <source>
        <dbReference type="EMBL" id="KAJ8462645.1"/>
    </source>
</evidence>
<keyword evidence="1" id="KW-0812">Transmembrane</keyword>
<accession>A0AAD7X8I5</accession>
<feature type="transmembrane region" description="Helical" evidence="1">
    <location>
        <begin position="247"/>
        <end position="271"/>
    </location>
</feature>
<keyword evidence="3" id="KW-1185">Reference proteome</keyword>
<name>A0AAD7X8I5_9APHY</name>
<sequence>MEPARWILEPSFALHMHPRRAQSLTQLKSRLATDQTPHPFVSIPTSPLDRHDVRVLRTAVQVLRGTVPCVRLVPRLPVHMDHDLPFPDLTSRTSAPSRLIPSVDFCAREHGQYLLPFVPVPTVPARPVAIVLTSSSSVPRRQQHAPRAVPSPAPSEGTFCLSTSFRAHPSVLQHHSIHMSSVLAYHCFPLFSDFRHHPPFPAINAPNPTSPDSAVPVELELGLVSAVSTYIRARPPRPTSVKISGRVYLTPVISVFVVLDVLALPLAFLRVSGHHRFGFLGAHGIHCILGVFSPFSSRLRPFQLTLAHCRSRNTRLIGIVVWGAHRGPTHAARRTRVAFSLFHRFVSVASLIYPSHRYPRTR</sequence>
<organism evidence="2 3">
    <name type="scientific">Trametes cubensis</name>
    <dbReference type="NCBI Taxonomy" id="1111947"/>
    <lineage>
        <taxon>Eukaryota</taxon>
        <taxon>Fungi</taxon>
        <taxon>Dikarya</taxon>
        <taxon>Basidiomycota</taxon>
        <taxon>Agaricomycotina</taxon>
        <taxon>Agaricomycetes</taxon>
        <taxon>Polyporales</taxon>
        <taxon>Polyporaceae</taxon>
        <taxon>Trametes</taxon>
    </lineage>
</organism>
<gene>
    <name evidence="2" type="ORF">ONZ51_g10763</name>
</gene>
<dbReference type="Proteomes" id="UP001215151">
    <property type="component" value="Unassembled WGS sequence"/>
</dbReference>
<proteinExistence type="predicted"/>
<protein>
    <submittedName>
        <fullName evidence="2">Uncharacterized protein</fullName>
    </submittedName>
</protein>
<dbReference type="AlphaFoldDB" id="A0AAD7X8I5"/>
<keyword evidence="1" id="KW-0472">Membrane</keyword>
<evidence type="ECO:0000313" key="3">
    <source>
        <dbReference type="Proteomes" id="UP001215151"/>
    </source>
</evidence>
<evidence type="ECO:0000256" key="1">
    <source>
        <dbReference type="SAM" id="Phobius"/>
    </source>
</evidence>
<keyword evidence="1" id="KW-1133">Transmembrane helix</keyword>
<reference evidence="2" key="1">
    <citation type="submission" date="2022-11" db="EMBL/GenBank/DDBJ databases">
        <title>Genome Sequence of Cubamyces cubensis.</title>
        <authorList>
            <person name="Buettner E."/>
        </authorList>
    </citation>
    <scope>NUCLEOTIDE SEQUENCE</scope>
    <source>
        <strain evidence="2">MPL-01</strain>
    </source>
</reference>
<dbReference type="EMBL" id="JAPEVG010000449">
    <property type="protein sequence ID" value="KAJ8462645.1"/>
    <property type="molecule type" value="Genomic_DNA"/>
</dbReference>